<feature type="compositionally biased region" description="Low complexity" evidence="1">
    <location>
        <begin position="192"/>
        <end position="202"/>
    </location>
</feature>
<feature type="compositionally biased region" description="Low complexity" evidence="1">
    <location>
        <begin position="261"/>
        <end position="279"/>
    </location>
</feature>
<organism evidence="2">
    <name type="scientific">uncultured Acidimicrobiales bacterium</name>
    <dbReference type="NCBI Taxonomy" id="310071"/>
    <lineage>
        <taxon>Bacteria</taxon>
        <taxon>Bacillati</taxon>
        <taxon>Actinomycetota</taxon>
        <taxon>Acidimicrobiia</taxon>
        <taxon>Acidimicrobiales</taxon>
        <taxon>environmental samples</taxon>
    </lineage>
</organism>
<protein>
    <submittedName>
        <fullName evidence="2">Epoxide hydrolase</fullName>
        <ecNumber evidence="2">3.3.2.9</ecNumber>
    </submittedName>
</protein>
<name>A0A6J4H4H9_9ACTN</name>
<sequence>WRSSSSMSARTASPPTWRGRRTGRWCSSSTGGRRPLPPGKRSPRHSPPRAIVSSHRGSAATAPAPGPGWWRTTASTVSSRTCSAWPPRSAPSASTWLATTGVGRWRGHSLRSTPAGCVRSRRCPRHTPQPCWRPCPAPRRPCGPPTSPCSRCRGCPSGCCSRRVGRPCGSCSSAAGWTPSGQPPTWRPWPSPARSRPPCRGTGRPGRRPHSCGRSGGSRCRRSSCGGAPTPPSGGPQRRALLPTSTAPTASWRSRALVTGSPSATRPTSCPPSSTTWGD</sequence>
<evidence type="ECO:0000313" key="2">
    <source>
        <dbReference type="EMBL" id="CAA9212906.1"/>
    </source>
</evidence>
<dbReference type="EMBL" id="CADCSY010000009">
    <property type="protein sequence ID" value="CAA9212906.1"/>
    <property type="molecule type" value="Genomic_DNA"/>
</dbReference>
<reference evidence="2" key="1">
    <citation type="submission" date="2020-02" db="EMBL/GenBank/DDBJ databases">
        <authorList>
            <person name="Meier V. D."/>
        </authorList>
    </citation>
    <scope>NUCLEOTIDE SEQUENCE</scope>
    <source>
        <strain evidence="2">AVDCRST_MAG20</strain>
    </source>
</reference>
<feature type="compositionally biased region" description="Polar residues" evidence="1">
    <location>
        <begin position="243"/>
        <end position="252"/>
    </location>
</feature>
<dbReference type="GO" id="GO:0033961">
    <property type="term" value="F:cis-stilbene-oxide hydrolase activity"/>
    <property type="evidence" value="ECO:0007669"/>
    <property type="project" value="UniProtKB-EC"/>
</dbReference>
<feature type="compositionally biased region" description="Pro residues" evidence="1">
    <location>
        <begin position="181"/>
        <end position="191"/>
    </location>
</feature>
<feature type="region of interest" description="Disordered" evidence="1">
    <location>
        <begin position="1"/>
        <end position="73"/>
    </location>
</feature>
<dbReference type="AlphaFoldDB" id="A0A6J4H4H9"/>
<gene>
    <name evidence="2" type="ORF">AVDCRST_MAG20-213</name>
</gene>
<proteinExistence type="predicted"/>
<evidence type="ECO:0000256" key="1">
    <source>
        <dbReference type="SAM" id="MobiDB-lite"/>
    </source>
</evidence>
<feature type="non-terminal residue" evidence="2">
    <location>
        <position position="279"/>
    </location>
</feature>
<feature type="compositionally biased region" description="Low complexity" evidence="1">
    <location>
        <begin position="1"/>
        <end position="16"/>
    </location>
</feature>
<feature type="region of interest" description="Disordered" evidence="1">
    <location>
        <begin position="173"/>
        <end position="279"/>
    </location>
</feature>
<feature type="non-terminal residue" evidence="2">
    <location>
        <position position="1"/>
    </location>
</feature>
<keyword evidence="2" id="KW-0378">Hydrolase</keyword>
<dbReference type="EC" id="3.3.2.9" evidence="2"/>
<accession>A0A6J4H4H9</accession>